<dbReference type="OrthoDB" id="3065285at2759"/>
<dbReference type="EMBL" id="ML769480">
    <property type="protein sequence ID" value="KAE9398606.1"/>
    <property type="molecule type" value="Genomic_DNA"/>
</dbReference>
<protein>
    <submittedName>
        <fullName evidence="1">Uncharacterized protein</fullName>
    </submittedName>
</protein>
<name>A0A6A4HKI6_9AGAR</name>
<organism evidence="1 2">
    <name type="scientific">Gymnopus androsaceus JB14</name>
    <dbReference type="NCBI Taxonomy" id="1447944"/>
    <lineage>
        <taxon>Eukaryota</taxon>
        <taxon>Fungi</taxon>
        <taxon>Dikarya</taxon>
        <taxon>Basidiomycota</taxon>
        <taxon>Agaricomycotina</taxon>
        <taxon>Agaricomycetes</taxon>
        <taxon>Agaricomycetidae</taxon>
        <taxon>Agaricales</taxon>
        <taxon>Marasmiineae</taxon>
        <taxon>Omphalotaceae</taxon>
        <taxon>Gymnopus</taxon>
    </lineage>
</organism>
<evidence type="ECO:0000313" key="2">
    <source>
        <dbReference type="Proteomes" id="UP000799118"/>
    </source>
</evidence>
<proteinExistence type="predicted"/>
<dbReference type="AlphaFoldDB" id="A0A6A4HKI6"/>
<keyword evidence="2" id="KW-1185">Reference proteome</keyword>
<accession>A0A6A4HKI6</accession>
<reference evidence="1" key="1">
    <citation type="journal article" date="2019" name="Environ. Microbiol.">
        <title>Fungal ecological strategies reflected in gene transcription - a case study of two litter decomposers.</title>
        <authorList>
            <person name="Barbi F."/>
            <person name="Kohler A."/>
            <person name="Barry K."/>
            <person name="Baskaran P."/>
            <person name="Daum C."/>
            <person name="Fauchery L."/>
            <person name="Ihrmark K."/>
            <person name="Kuo A."/>
            <person name="LaButti K."/>
            <person name="Lipzen A."/>
            <person name="Morin E."/>
            <person name="Grigoriev I.V."/>
            <person name="Henrissat B."/>
            <person name="Lindahl B."/>
            <person name="Martin F."/>
        </authorList>
    </citation>
    <scope>NUCLEOTIDE SEQUENCE</scope>
    <source>
        <strain evidence="1">JB14</strain>
    </source>
</reference>
<evidence type="ECO:0000313" key="1">
    <source>
        <dbReference type="EMBL" id="KAE9398606.1"/>
    </source>
</evidence>
<sequence length="103" mass="11614">MTEPANPSSSWNTKGSAFASVIGTNHIPTTVELKNIPGIHPQHELSRLEAEIYRVKKLLSRLLSEKQKIEDYIEAHRTLTSPMRRIPMETLAEISAECLKYAV</sequence>
<gene>
    <name evidence="1" type="ORF">BT96DRAFT_1105843</name>
</gene>
<dbReference type="Proteomes" id="UP000799118">
    <property type="component" value="Unassembled WGS sequence"/>
</dbReference>